<feature type="domain" description="PNPLA" evidence="6">
    <location>
        <begin position="32"/>
        <end position="242"/>
    </location>
</feature>
<protein>
    <recommendedName>
        <fullName evidence="4">Patatin</fullName>
        <ecNumber evidence="4">3.1.1.-</ecNumber>
    </recommendedName>
</protein>
<accession>A0ABP0X248</accession>
<keyword evidence="3 4" id="KW-0442">Lipid degradation</keyword>
<dbReference type="Pfam" id="PF01734">
    <property type="entry name" value="Patatin"/>
    <property type="match status" value="1"/>
</dbReference>
<dbReference type="SUPFAM" id="SSF52151">
    <property type="entry name" value="FabD/lysophospholipase-like"/>
    <property type="match status" value="1"/>
</dbReference>
<evidence type="ECO:0000256" key="2">
    <source>
        <dbReference type="ARBA" id="ARBA00023098"/>
    </source>
</evidence>
<evidence type="ECO:0000313" key="7">
    <source>
        <dbReference type="EMBL" id="CAK9272654.1"/>
    </source>
</evidence>
<keyword evidence="8" id="KW-1185">Reference proteome</keyword>
<dbReference type="InterPro" id="IPR002641">
    <property type="entry name" value="PNPLA_dom"/>
</dbReference>
<evidence type="ECO:0000256" key="5">
    <source>
        <dbReference type="SAM" id="MobiDB-lite"/>
    </source>
</evidence>
<feature type="short sequence motif" description="GXGXXG" evidence="3">
    <location>
        <begin position="36"/>
        <end position="41"/>
    </location>
</feature>
<evidence type="ECO:0000313" key="8">
    <source>
        <dbReference type="Proteomes" id="UP001497444"/>
    </source>
</evidence>
<feature type="short sequence motif" description="DGA/G" evidence="3">
    <location>
        <begin position="229"/>
        <end position="231"/>
    </location>
</feature>
<feature type="active site" description="Nucleophile" evidence="3">
    <location>
        <position position="76"/>
    </location>
</feature>
<evidence type="ECO:0000256" key="4">
    <source>
        <dbReference type="RuleBase" id="RU361262"/>
    </source>
</evidence>
<comment type="domain">
    <text evidence="4">The nitrogen atoms of the two glycine residues in the GGXR motif define the oxyanion hole, and stabilize the oxyanion that forms during the nucleophilic attack by the catalytic serine during substrate cleavage.</text>
</comment>
<dbReference type="PANTHER" id="PTHR32176:SF92">
    <property type="entry name" value="XYLOSE ISOMERASE"/>
    <property type="match status" value="1"/>
</dbReference>
<dbReference type="Proteomes" id="UP001497444">
    <property type="component" value="Chromosome 5"/>
</dbReference>
<sequence>QTPSKSKLAGRLQGLHLHQEPSGREGRRITILSIDGGGVRGIIPATILQELEGCLQRLDGQDKRLVDYFDLVAGTSTGGLITAMITAPSRENPKRPMFTAKEVSQFYQDYSSMIFPQLRHPFGRLRKNLVSLAGPKYKAKGLEDLLSMCFDDDMLLSSTLTSVIIPSFDIKLQQPIFFSSWKAKEDPLLDAQLKFVCRATSAAPTFFPPVQFHVKTKKPPAHRDYNLVDGGIAVNNPTYVAITQAINEVENEDGGLYGKRLNALSYDDILVLSLGTGQQLQSYETEQVARWGALDWMAYKGDTPIVDMVFNASADMVDYNLSIIFKSEDSSRNYLRIQTDALKGRSASLDDSSPKNLARLVKTAKDLLDEPVATRNFDTGALVPVPNGETNREALFRFADWLSEERKARQHHTSAPSPPKPEPKPEPEPNPGLPPKPDPEIGRKADVLTQAAEGETVTTGNLEKSKEANGEVQNIEHHESPFIACPYIPSLSFFQNPFELTQDYGLSYPQPQSYVSFAEPTYTSHHYNMHPIETDASPHARHYCESSYQLLPLKPQFHSYGHYYYPCQQSSSMEEYEVYPQFQWHPQSKESSTSTEFYDFFRLFS</sequence>
<evidence type="ECO:0000256" key="1">
    <source>
        <dbReference type="ARBA" id="ARBA00010240"/>
    </source>
</evidence>
<comment type="similarity">
    <text evidence="1 4">Belongs to the patatin family.</text>
</comment>
<reference evidence="7" key="1">
    <citation type="submission" date="2024-02" db="EMBL/GenBank/DDBJ databases">
        <authorList>
            <consortium name="ELIXIR-Norway"/>
            <consortium name="Elixir Norway"/>
        </authorList>
    </citation>
    <scope>NUCLEOTIDE SEQUENCE</scope>
</reference>
<dbReference type="Gene3D" id="3.40.1090.10">
    <property type="entry name" value="Cytosolic phospholipase A2 catalytic domain"/>
    <property type="match status" value="1"/>
</dbReference>
<dbReference type="EMBL" id="OZ020100">
    <property type="protein sequence ID" value="CAK9272654.1"/>
    <property type="molecule type" value="Genomic_DNA"/>
</dbReference>
<keyword evidence="2 3" id="KW-0443">Lipid metabolism</keyword>
<feature type="active site" description="Proton acceptor" evidence="3">
    <location>
        <position position="229"/>
    </location>
</feature>
<feature type="region of interest" description="Disordered" evidence="5">
    <location>
        <begin position="406"/>
        <end position="442"/>
    </location>
</feature>
<keyword evidence="3 4" id="KW-0378">Hydrolase</keyword>
<dbReference type="PROSITE" id="PS51635">
    <property type="entry name" value="PNPLA"/>
    <property type="match status" value="1"/>
</dbReference>
<feature type="short sequence motif" description="GXSXG" evidence="3">
    <location>
        <begin position="74"/>
        <end position="78"/>
    </location>
</feature>
<name>A0ABP0X248_9BRYO</name>
<evidence type="ECO:0000259" key="6">
    <source>
        <dbReference type="PROSITE" id="PS51635"/>
    </source>
</evidence>
<proteinExistence type="inferred from homology"/>
<feature type="non-terminal residue" evidence="7">
    <location>
        <position position="605"/>
    </location>
</feature>
<evidence type="ECO:0000256" key="3">
    <source>
        <dbReference type="PROSITE-ProRule" id="PRU01161"/>
    </source>
</evidence>
<dbReference type="EC" id="3.1.1.-" evidence="4"/>
<comment type="function">
    <text evidence="4">Lipolytic acyl hydrolase (LAH).</text>
</comment>
<dbReference type="InterPro" id="IPR016035">
    <property type="entry name" value="Acyl_Trfase/lysoPLipase"/>
</dbReference>
<organism evidence="7 8">
    <name type="scientific">Sphagnum jensenii</name>
    <dbReference type="NCBI Taxonomy" id="128206"/>
    <lineage>
        <taxon>Eukaryota</taxon>
        <taxon>Viridiplantae</taxon>
        <taxon>Streptophyta</taxon>
        <taxon>Embryophyta</taxon>
        <taxon>Bryophyta</taxon>
        <taxon>Sphagnophytina</taxon>
        <taxon>Sphagnopsida</taxon>
        <taxon>Sphagnales</taxon>
        <taxon>Sphagnaceae</taxon>
        <taxon>Sphagnum</taxon>
    </lineage>
</organism>
<dbReference type="CDD" id="cd07214">
    <property type="entry name" value="Pat17_isozyme_like"/>
    <property type="match status" value="1"/>
</dbReference>
<dbReference type="PANTHER" id="PTHR32176">
    <property type="entry name" value="XYLOSE ISOMERASE"/>
    <property type="match status" value="1"/>
</dbReference>
<gene>
    <name evidence="7" type="ORF">CSSPJE1EN1_LOCUS18132</name>
</gene>